<dbReference type="Pfam" id="PF05907">
    <property type="entry name" value="CXXC_Zn-b_euk"/>
    <property type="match status" value="1"/>
</dbReference>
<dbReference type="InterPro" id="IPR008584">
    <property type="entry name" value="CXXC_Zn-binding_euk"/>
</dbReference>
<dbReference type="GO" id="GO:0046872">
    <property type="term" value="F:metal ion binding"/>
    <property type="evidence" value="ECO:0007669"/>
    <property type="project" value="UniProtKB-KW"/>
</dbReference>
<keyword evidence="5" id="KW-1185">Reference proteome</keyword>
<proteinExistence type="inferred from homology"/>
<evidence type="ECO:0000313" key="5">
    <source>
        <dbReference type="Proteomes" id="UP001634394"/>
    </source>
</evidence>
<sequence length="174" mass="19579">MKEQFGIGATPIFEKIGLQIKANLEKLTNLHPSGEDFRWYVRLRCANCGEETKDFQYLTLTESSPLKGGRGQASLVIKCHLCSRENSIDIIKDSMVPYNAEDSNKFKTVLVFDCRGVEPIDFSPRVGFAAEGEETGTPFPDISLTEGDWCDYDEKANESVGVYEMQHQFVPVKK</sequence>
<keyword evidence="3" id="KW-0862">Zinc</keyword>
<dbReference type="Proteomes" id="UP001634394">
    <property type="component" value="Unassembled WGS sequence"/>
</dbReference>
<dbReference type="PANTHER" id="PTHR12857:SF0">
    <property type="entry name" value="CXXC MOTIF CONTAINING ZINC BINDING PROTEIN"/>
    <property type="match status" value="1"/>
</dbReference>
<dbReference type="AlphaFoldDB" id="A0ABD3W330"/>
<accession>A0ABD3W330</accession>
<comment type="caution">
    <text evidence="4">The sequence shown here is derived from an EMBL/GenBank/DDBJ whole genome shotgun (WGS) entry which is preliminary data.</text>
</comment>
<organism evidence="4 5">
    <name type="scientific">Sinanodonta woodiana</name>
    <name type="common">Chinese pond mussel</name>
    <name type="synonym">Anodonta woodiana</name>
    <dbReference type="NCBI Taxonomy" id="1069815"/>
    <lineage>
        <taxon>Eukaryota</taxon>
        <taxon>Metazoa</taxon>
        <taxon>Spiralia</taxon>
        <taxon>Lophotrochozoa</taxon>
        <taxon>Mollusca</taxon>
        <taxon>Bivalvia</taxon>
        <taxon>Autobranchia</taxon>
        <taxon>Heteroconchia</taxon>
        <taxon>Palaeoheterodonta</taxon>
        <taxon>Unionida</taxon>
        <taxon>Unionoidea</taxon>
        <taxon>Unionidae</taxon>
        <taxon>Unioninae</taxon>
        <taxon>Sinanodonta</taxon>
    </lineage>
</organism>
<dbReference type="EMBL" id="JBJQND010000008">
    <property type="protein sequence ID" value="KAL3868292.1"/>
    <property type="molecule type" value="Genomic_DNA"/>
</dbReference>
<reference evidence="4 5" key="1">
    <citation type="submission" date="2024-11" db="EMBL/GenBank/DDBJ databases">
        <title>Chromosome-level genome assembly of the freshwater bivalve Anodonta woodiana.</title>
        <authorList>
            <person name="Chen X."/>
        </authorList>
    </citation>
    <scope>NUCLEOTIDE SEQUENCE [LARGE SCALE GENOMIC DNA]</scope>
    <source>
        <strain evidence="4">MN2024</strain>
        <tissue evidence="4">Gills</tissue>
    </source>
</reference>
<evidence type="ECO:0000256" key="2">
    <source>
        <dbReference type="ARBA" id="ARBA00022723"/>
    </source>
</evidence>
<evidence type="ECO:0000256" key="3">
    <source>
        <dbReference type="ARBA" id="ARBA00022833"/>
    </source>
</evidence>
<keyword evidence="2" id="KW-0479">Metal-binding</keyword>
<comment type="similarity">
    <text evidence="1">Belongs to the UPF0587 family.</text>
</comment>
<evidence type="ECO:0000256" key="1">
    <source>
        <dbReference type="ARBA" id="ARBA00007818"/>
    </source>
</evidence>
<dbReference type="SUPFAM" id="SSF141678">
    <property type="entry name" value="MAL13P1.257-like"/>
    <property type="match status" value="1"/>
</dbReference>
<evidence type="ECO:0008006" key="6">
    <source>
        <dbReference type="Google" id="ProtNLM"/>
    </source>
</evidence>
<name>A0ABD3W330_SINWO</name>
<gene>
    <name evidence="4" type="ORF">ACJMK2_041118</name>
</gene>
<dbReference type="PANTHER" id="PTHR12857">
    <property type="entry name" value="CXXC MOTIF CONTAINING ZINC BINDING PROTEIN"/>
    <property type="match status" value="1"/>
</dbReference>
<evidence type="ECO:0000313" key="4">
    <source>
        <dbReference type="EMBL" id="KAL3868292.1"/>
    </source>
</evidence>
<protein>
    <recommendedName>
        <fullName evidence="6">CXXC motif containing zinc binding protein</fullName>
    </recommendedName>
</protein>